<keyword evidence="4" id="KW-1185">Reference proteome</keyword>
<dbReference type="InterPro" id="IPR024311">
    <property type="entry name" value="Lipocalin-like"/>
</dbReference>
<evidence type="ECO:0000313" key="3">
    <source>
        <dbReference type="EMBL" id="QCY70781.1"/>
    </source>
</evidence>
<dbReference type="PROSITE" id="PS51257">
    <property type="entry name" value="PROKAR_LIPOPROTEIN"/>
    <property type="match status" value="1"/>
</dbReference>
<name>A0A5B7X816_9FLAO</name>
<protein>
    <submittedName>
        <fullName evidence="3">Lipocalin family protein</fullName>
    </submittedName>
</protein>
<feature type="domain" description="Lipocalin-like" evidence="2">
    <location>
        <begin position="31"/>
        <end position="115"/>
    </location>
</feature>
<evidence type="ECO:0000313" key="4">
    <source>
        <dbReference type="Proteomes" id="UP000309016"/>
    </source>
</evidence>
<gene>
    <name evidence="3" type="ORF">FHG64_16050</name>
</gene>
<dbReference type="Pfam" id="PF13648">
    <property type="entry name" value="Lipocalin_4"/>
    <property type="match status" value="1"/>
</dbReference>
<feature type="signal peptide" evidence="1">
    <location>
        <begin position="1"/>
        <end position="18"/>
    </location>
</feature>
<reference evidence="3 4" key="1">
    <citation type="submission" date="2019-06" db="EMBL/GenBank/DDBJ databases">
        <title>Complete genome sequence of Antarcticibacterium flavum KCTC 52984T from an Antarctic marine sediment.</title>
        <authorList>
            <person name="Lee Y.M."/>
            <person name="Shin S.C."/>
        </authorList>
    </citation>
    <scope>NUCLEOTIDE SEQUENCE [LARGE SCALE GENOMIC DNA]</scope>
    <source>
        <strain evidence="3 4">KCTC 52984</strain>
    </source>
</reference>
<dbReference type="EMBL" id="CP040812">
    <property type="protein sequence ID" value="QCY70781.1"/>
    <property type="molecule type" value="Genomic_DNA"/>
</dbReference>
<dbReference type="RefSeq" id="WP_139067339.1">
    <property type="nucleotide sequence ID" value="NZ_CP040812.1"/>
</dbReference>
<dbReference type="AlphaFoldDB" id="A0A5B7X816"/>
<feature type="chain" id="PRO_5022996637" evidence="1">
    <location>
        <begin position="19"/>
        <end position="151"/>
    </location>
</feature>
<sequence>MKKLFMLLLICCSLVGCSTEDSIPESVQDPIIGTWKIVEMTEYPSNSNPIVTTYDECYQRSRITFKADGNYESKSYQLNSDGSCEELVFEGQTTVSSTWQKISANKYRFTEEIINDGNTMFNTSTPESITFPFSNTMEMLYMWLFRFELCQ</sequence>
<evidence type="ECO:0000259" key="2">
    <source>
        <dbReference type="Pfam" id="PF13648"/>
    </source>
</evidence>
<organism evidence="3 4">
    <name type="scientific">Antarcticibacterium flavum</name>
    <dbReference type="NCBI Taxonomy" id="2058175"/>
    <lineage>
        <taxon>Bacteria</taxon>
        <taxon>Pseudomonadati</taxon>
        <taxon>Bacteroidota</taxon>
        <taxon>Flavobacteriia</taxon>
        <taxon>Flavobacteriales</taxon>
        <taxon>Flavobacteriaceae</taxon>
        <taxon>Antarcticibacterium</taxon>
    </lineage>
</organism>
<accession>A0A5B7X816</accession>
<evidence type="ECO:0000256" key="1">
    <source>
        <dbReference type="SAM" id="SignalP"/>
    </source>
</evidence>
<keyword evidence="1" id="KW-0732">Signal</keyword>
<dbReference type="KEGG" id="afla:FHG64_16050"/>
<dbReference type="Proteomes" id="UP000309016">
    <property type="component" value="Chromosome"/>
</dbReference>
<proteinExistence type="predicted"/>
<dbReference type="OrthoDB" id="1262396at2"/>